<feature type="transmembrane region" description="Helical" evidence="1">
    <location>
        <begin position="267"/>
        <end position="288"/>
    </location>
</feature>
<feature type="transmembrane region" description="Helical" evidence="1">
    <location>
        <begin position="204"/>
        <end position="223"/>
    </location>
</feature>
<feature type="transmembrane region" description="Helical" evidence="1">
    <location>
        <begin position="47"/>
        <end position="65"/>
    </location>
</feature>
<keyword evidence="3" id="KW-1185">Reference proteome</keyword>
<evidence type="ECO:0000313" key="3">
    <source>
        <dbReference type="Proteomes" id="UP000298513"/>
    </source>
</evidence>
<keyword evidence="1" id="KW-0812">Transmembrane</keyword>
<organism evidence="2 3">
    <name type="scientific">Streptomyces griseoluteus</name>
    <dbReference type="NCBI Taxonomy" id="29306"/>
    <lineage>
        <taxon>Bacteria</taxon>
        <taxon>Bacillati</taxon>
        <taxon>Actinomycetota</taxon>
        <taxon>Actinomycetes</taxon>
        <taxon>Kitasatosporales</taxon>
        <taxon>Streptomycetaceae</taxon>
        <taxon>Streptomyces</taxon>
    </lineage>
</organism>
<dbReference type="AlphaFoldDB" id="A0A4Z1CZP6"/>
<evidence type="ECO:0000256" key="1">
    <source>
        <dbReference type="SAM" id="Phobius"/>
    </source>
</evidence>
<protein>
    <submittedName>
        <fullName evidence="2">YcxB family protein</fullName>
    </submittedName>
</protein>
<dbReference type="RefSeq" id="WP_135794447.1">
    <property type="nucleotide sequence ID" value="NZ_JBEPFF010000018.1"/>
</dbReference>
<gene>
    <name evidence="2" type="ORF">E5082_30345</name>
</gene>
<name>A0A4Z1CZP6_STRGP</name>
<comment type="caution">
    <text evidence="2">The sequence shown here is derived from an EMBL/GenBank/DDBJ whole genome shotgun (WGS) entry which is preliminary data.</text>
</comment>
<evidence type="ECO:0000313" key="2">
    <source>
        <dbReference type="EMBL" id="TGN74395.1"/>
    </source>
</evidence>
<proteinExistence type="predicted"/>
<keyword evidence="1" id="KW-1133">Transmembrane helix</keyword>
<feature type="transmembrane region" description="Helical" evidence="1">
    <location>
        <begin position="243"/>
        <end position="260"/>
    </location>
</feature>
<sequence length="315" mass="34067">MAEGREATDAVAERPVELAYRVTVDDLAAAIRTRAKVTRAGRFRRRLLIYTLVVTAVGVLLSTLGDGRRDTPWYLYLALVASVAFMTAGPRLQARQFHRLSERQGDFRAVVDDTGICLTTAHSSATLDWHLYPRYAETPELFVLLSADKSAVGVGVLPKRGLSNPEDADRLRAIFGRHLIRADAAAAPDADSTPTRGRDVGRGAGSVGLLLLGLVLLFFAYAAVQKAVDPDAFSELQHNNAPVSAIALILGVAAVARAWWVVRRMKVMRIVTAVLAAAVLLVGGAAVYRIGPMLHCWGSDRIARGPDGDYACYDF</sequence>
<dbReference type="Proteomes" id="UP000298513">
    <property type="component" value="Unassembled WGS sequence"/>
</dbReference>
<dbReference type="EMBL" id="SRRU01000015">
    <property type="protein sequence ID" value="TGN74395.1"/>
    <property type="molecule type" value="Genomic_DNA"/>
</dbReference>
<keyword evidence="1" id="KW-0472">Membrane</keyword>
<feature type="transmembrane region" description="Helical" evidence="1">
    <location>
        <begin position="71"/>
        <end position="89"/>
    </location>
</feature>
<accession>A0A4Z1CZP6</accession>
<reference evidence="2 3" key="1">
    <citation type="submission" date="2019-04" db="EMBL/GenBank/DDBJ databases">
        <title>Streptomyces sp. nov. Bv016 isolated from bark of Buahinia variegata.</title>
        <authorList>
            <person name="Kanchanasin P."/>
            <person name="Tanasupawat S."/>
            <person name="Yuki M."/>
            <person name="Kudo T."/>
        </authorList>
    </citation>
    <scope>NUCLEOTIDE SEQUENCE [LARGE SCALE GENOMIC DNA]</scope>
    <source>
        <strain evidence="2 3">JCM 4765</strain>
    </source>
</reference>